<dbReference type="RefSeq" id="WP_149401454.1">
    <property type="nucleotide sequence ID" value="NZ_BIXY01000024.1"/>
</dbReference>
<gene>
    <name evidence="1" type="ORF">KDI_20320</name>
</gene>
<evidence type="ECO:0000313" key="1">
    <source>
        <dbReference type="EMBL" id="GCF08468.1"/>
    </source>
</evidence>
<evidence type="ECO:0000313" key="2">
    <source>
        <dbReference type="Proteomes" id="UP000322530"/>
    </source>
</evidence>
<sequence>MSFGFARSTERVLNDTRQDVPEISLAAIELTDNELAAVEGGWGGGGGGCGTGYGFGFGFGFGHRRFWHRRFGHRRFGHRRFGHRRFGHRR</sequence>
<dbReference type="InterPro" id="IPR010133">
    <property type="entry name" value="Bacteriocin_signal_seq"/>
</dbReference>
<name>A0A5A5TAN9_9CHLR</name>
<proteinExistence type="predicted"/>
<organism evidence="1 2">
    <name type="scientific">Dictyobacter arantiisoli</name>
    <dbReference type="NCBI Taxonomy" id="2014874"/>
    <lineage>
        <taxon>Bacteria</taxon>
        <taxon>Bacillati</taxon>
        <taxon>Chloroflexota</taxon>
        <taxon>Ktedonobacteria</taxon>
        <taxon>Ktedonobacterales</taxon>
        <taxon>Dictyobacteraceae</taxon>
        <taxon>Dictyobacter</taxon>
    </lineage>
</organism>
<dbReference type="Proteomes" id="UP000322530">
    <property type="component" value="Unassembled WGS sequence"/>
</dbReference>
<keyword evidence="2" id="KW-1185">Reference proteome</keyword>
<dbReference type="NCBIfam" id="TIGR01847">
    <property type="entry name" value="bacteriocin_sig"/>
    <property type="match status" value="1"/>
</dbReference>
<comment type="caution">
    <text evidence="1">The sequence shown here is derived from an EMBL/GenBank/DDBJ whole genome shotgun (WGS) entry which is preliminary data.</text>
</comment>
<dbReference type="EMBL" id="BIXY01000024">
    <property type="protein sequence ID" value="GCF08468.1"/>
    <property type="molecule type" value="Genomic_DNA"/>
</dbReference>
<protein>
    <submittedName>
        <fullName evidence="1">Uncharacterized protein</fullName>
    </submittedName>
</protein>
<accession>A0A5A5TAN9</accession>
<dbReference type="AlphaFoldDB" id="A0A5A5TAN9"/>
<reference evidence="1 2" key="1">
    <citation type="submission" date="2019-01" db="EMBL/GenBank/DDBJ databases">
        <title>Draft genome sequence of Dictyobacter sp. Uno17.</title>
        <authorList>
            <person name="Wang C.M."/>
            <person name="Zheng Y."/>
            <person name="Sakai Y."/>
            <person name="Abe K."/>
            <person name="Yokota A."/>
            <person name="Yabe S."/>
        </authorList>
    </citation>
    <scope>NUCLEOTIDE SEQUENCE [LARGE SCALE GENOMIC DNA]</scope>
    <source>
        <strain evidence="1 2">Uno17</strain>
    </source>
</reference>